<feature type="binding site" evidence="5">
    <location>
        <position position="218"/>
    </location>
    <ligand>
        <name>ATP</name>
        <dbReference type="ChEBI" id="CHEBI:30616"/>
    </ligand>
</feature>
<dbReference type="InterPro" id="IPR049945">
    <property type="entry name" value="AAA_22"/>
</dbReference>
<dbReference type="CDD" id="cd00009">
    <property type="entry name" value="AAA"/>
    <property type="match status" value="1"/>
</dbReference>
<dbReference type="FunFam" id="3.40.50.300:FF:000930">
    <property type="entry name" value="ORC1-type DNA replication protein"/>
    <property type="match status" value="1"/>
</dbReference>
<dbReference type="FunFam" id="1.10.8.60:FF:000073">
    <property type="entry name" value="ORC1-type DNA replication protein"/>
    <property type="match status" value="1"/>
</dbReference>
<evidence type="ECO:0000313" key="9">
    <source>
        <dbReference type="EMBL" id="HHP05264.1"/>
    </source>
</evidence>
<comment type="function">
    <text evidence="5">Involved in regulation of DNA replication.</text>
</comment>
<dbReference type="InterPro" id="IPR036388">
    <property type="entry name" value="WH-like_DNA-bd_sf"/>
</dbReference>
<protein>
    <recommendedName>
        <fullName evidence="5">ORC1-type DNA replication protein</fullName>
    </recommendedName>
</protein>
<feature type="domain" description="AAA+ ATPase" evidence="6">
    <location>
        <begin position="53"/>
        <end position="207"/>
    </location>
</feature>
<evidence type="ECO:0000256" key="2">
    <source>
        <dbReference type="ARBA" id="ARBA00022705"/>
    </source>
</evidence>
<dbReference type="Pfam" id="PF22703">
    <property type="entry name" value="Cdc6_lid"/>
    <property type="match status" value="1"/>
</dbReference>
<dbReference type="PANTHER" id="PTHR10763:SF26">
    <property type="entry name" value="CELL DIVISION CONTROL PROTEIN 6 HOMOLOG"/>
    <property type="match status" value="1"/>
</dbReference>
<dbReference type="Gene3D" id="1.10.10.10">
    <property type="entry name" value="Winged helix-like DNA-binding domain superfamily/Winged helix DNA-binding domain"/>
    <property type="match status" value="1"/>
</dbReference>
<comment type="similarity">
    <text evidence="1 5">Belongs to the CDC6/cdc18 family.</text>
</comment>
<dbReference type="PANTHER" id="PTHR10763">
    <property type="entry name" value="CELL DIVISION CONTROL PROTEIN 6-RELATED"/>
    <property type="match status" value="1"/>
</dbReference>
<feature type="binding site" evidence="5">
    <location>
        <position position="206"/>
    </location>
    <ligand>
        <name>ATP</name>
        <dbReference type="ChEBI" id="CHEBI:30616"/>
    </ligand>
</feature>
<dbReference type="HAMAP" id="MF_01407">
    <property type="entry name" value="ORC1_type_DNA_replic_protein"/>
    <property type="match status" value="1"/>
</dbReference>
<dbReference type="Pfam" id="PF13401">
    <property type="entry name" value="AAA_22"/>
    <property type="match status" value="1"/>
</dbReference>
<reference evidence="8" key="1">
    <citation type="journal article" date="2020" name="mSystems">
        <title>Genome- and Community-Level Interaction Insights into Carbon Utilization and Element Cycling Functions of Hydrothermarchaeota in Hydrothermal Sediment.</title>
        <authorList>
            <person name="Zhou Z."/>
            <person name="Liu Y."/>
            <person name="Xu W."/>
            <person name="Pan J."/>
            <person name="Luo Z.H."/>
            <person name="Li M."/>
        </authorList>
    </citation>
    <scope>NUCLEOTIDE SEQUENCE [LARGE SCALE GENOMIC DNA]</scope>
    <source>
        <strain evidence="9">SpSt-1125</strain>
        <strain evidence="8">SpSt-25</strain>
    </source>
</reference>
<dbReference type="SUPFAM" id="SSF52540">
    <property type="entry name" value="P-loop containing nucleoside triphosphate hydrolases"/>
    <property type="match status" value="1"/>
</dbReference>
<feature type="domain" description="Cdc6 C-terminal" evidence="7">
    <location>
        <begin position="301"/>
        <end position="384"/>
    </location>
</feature>
<sequence length="399" mass="45154">MSIEEIFERYVESRIFKDREKLLPDYVPEELPHRDEQILRLASILAPALRGSRPSNVFIYGLTGTGKTAVTKYVLRKMKEKAPQAVEHAYINCRQNNTSYRVLAELAKHVGVKIPFTGLALGEVMKRLLQGLERRRYVLIVVLDEIDNLVKRQGDDVLYFLTRVNENLSNSKVSLIGITNDLKFTEFLDARVKSSLGEEELVFPPYNAMQLEDILRRRAREALHEGVVDDEVLRRVAAIAARQNSDCRLALDILLKAADIADREGASKITLEHVEKARNEIEKNLAVDIIKTMPLHVKLVLASIYLLSRRDGVRMITTGLIYDKYKELVNRVGIEPVTSRRVSDIINELDVVGIINAKVISLGRYGRTKVVSLGVPTRNVEEGLMSDLILRSLIESAED</sequence>
<dbReference type="SUPFAM" id="SSF46785">
    <property type="entry name" value="Winged helix' DNA-binding domain"/>
    <property type="match status" value="1"/>
</dbReference>
<evidence type="ECO:0000256" key="1">
    <source>
        <dbReference type="ARBA" id="ARBA00006184"/>
    </source>
</evidence>
<dbReference type="InterPro" id="IPR015163">
    <property type="entry name" value="Cdc6_C"/>
</dbReference>
<dbReference type="Gene3D" id="3.40.50.300">
    <property type="entry name" value="P-loop containing nucleotide triphosphate hydrolases"/>
    <property type="match status" value="1"/>
</dbReference>
<evidence type="ECO:0000313" key="8">
    <source>
        <dbReference type="EMBL" id="HEB48381.1"/>
    </source>
</evidence>
<keyword evidence="2 5" id="KW-0235">DNA replication</keyword>
<dbReference type="InterPro" id="IPR050311">
    <property type="entry name" value="ORC1/CDC6"/>
</dbReference>
<keyword evidence="3 5" id="KW-0547">Nucleotide-binding</keyword>
<dbReference type="Gene3D" id="1.10.8.60">
    <property type="match status" value="1"/>
</dbReference>
<dbReference type="SMART" id="SM01074">
    <property type="entry name" value="Cdc6_C"/>
    <property type="match status" value="1"/>
</dbReference>
<dbReference type="GO" id="GO:0006260">
    <property type="term" value="P:DNA replication"/>
    <property type="evidence" value="ECO:0007669"/>
    <property type="project" value="UniProtKB-UniRule"/>
</dbReference>
<dbReference type="InterPro" id="IPR036390">
    <property type="entry name" value="WH_DNA-bd_sf"/>
</dbReference>
<accession>A0A7C1T268</accession>
<dbReference type="EMBL" id="DRZM01000170">
    <property type="protein sequence ID" value="HHP05264.1"/>
    <property type="molecule type" value="Genomic_DNA"/>
</dbReference>
<dbReference type="SMART" id="SM00382">
    <property type="entry name" value="AAA"/>
    <property type="match status" value="1"/>
</dbReference>
<dbReference type="Pfam" id="PF09079">
    <property type="entry name" value="WHD_Cdc6"/>
    <property type="match status" value="1"/>
</dbReference>
<gene>
    <name evidence="9" type="ORF">ENM88_05910</name>
    <name evidence="8" type="ORF">ENP77_01100</name>
</gene>
<organism evidence="8">
    <name type="scientific">Thermofilum pendens</name>
    <dbReference type="NCBI Taxonomy" id="2269"/>
    <lineage>
        <taxon>Archaea</taxon>
        <taxon>Thermoproteota</taxon>
        <taxon>Thermoprotei</taxon>
        <taxon>Thermofilales</taxon>
        <taxon>Thermofilaceae</taxon>
        <taxon>Thermofilum</taxon>
    </lineage>
</organism>
<evidence type="ECO:0000256" key="3">
    <source>
        <dbReference type="ARBA" id="ARBA00022741"/>
    </source>
</evidence>
<comment type="caution">
    <text evidence="8">The sequence shown here is derived from an EMBL/GenBank/DDBJ whole genome shotgun (WGS) entry which is preliminary data.</text>
</comment>
<keyword evidence="4 5" id="KW-0067">ATP-binding</keyword>
<evidence type="ECO:0000259" key="6">
    <source>
        <dbReference type="SMART" id="SM00382"/>
    </source>
</evidence>
<dbReference type="InterPro" id="IPR055237">
    <property type="entry name" value="Cdc6_lid"/>
</dbReference>
<evidence type="ECO:0000256" key="5">
    <source>
        <dbReference type="HAMAP-Rule" id="MF_01407"/>
    </source>
</evidence>
<dbReference type="InterPro" id="IPR003593">
    <property type="entry name" value="AAA+_ATPase"/>
</dbReference>
<evidence type="ECO:0000256" key="4">
    <source>
        <dbReference type="ARBA" id="ARBA00022840"/>
    </source>
</evidence>
<name>A0A7C1T268_THEPE</name>
<dbReference type="AlphaFoldDB" id="A0A7C1T268"/>
<evidence type="ECO:0000259" key="7">
    <source>
        <dbReference type="SMART" id="SM01074"/>
    </source>
</evidence>
<feature type="binding site" evidence="5">
    <location>
        <begin position="65"/>
        <end position="69"/>
    </location>
    <ligand>
        <name>ATP</name>
        <dbReference type="ChEBI" id="CHEBI:30616"/>
    </ligand>
</feature>
<dbReference type="InterPro" id="IPR027417">
    <property type="entry name" value="P-loop_NTPase"/>
</dbReference>
<dbReference type="EMBL" id="DSKP01000035">
    <property type="protein sequence ID" value="HEB48381.1"/>
    <property type="molecule type" value="Genomic_DNA"/>
</dbReference>
<dbReference type="GO" id="GO:0016887">
    <property type="term" value="F:ATP hydrolysis activity"/>
    <property type="evidence" value="ECO:0007669"/>
    <property type="project" value="InterPro"/>
</dbReference>
<dbReference type="CDD" id="cd08768">
    <property type="entry name" value="Cdc6_C"/>
    <property type="match status" value="1"/>
</dbReference>
<dbReference type="InterPro" id="IPR014277">
    <property type="entry name" value="Orc1/Cdc6_arc"/>
</dbReference>
<proteinExistence type="inferred from homology"/>
<dbReference type="NCBIfam" id="TIGR02928">
    <property type="entry name" value="orc1/cdc6 family replication initiation protein"/>
    <property type="match status" value="1"/>
</dbReference>
<dbReference type="GO" id="GO:0005524">
    <property type="term" value="F:ATP binding"/>
    <property type="evidence" value="ECO:0007669"/>
    <property type="project" value="UniProtKB-UniRule"/>
</dbReference>